<dbReference type="Proteomes" id="UP000292702">
    <property type="component" value="Unassembled WGS sequence"/>
</dbReference>
<dbReference type="AlphaFoldDB" id="A0A4R0R2G6"/>
<evidence type="ECO:0000313" key="6">
    <source>
        <dbReference type="EMBL" id="TCD61252.1"/>
    </source>
</evidence>
<keyword evidence="7" id="KW-1185">Reference proteome</keyword>
<dbReference type="GO" id="GO:0000981">
    <property type="term" value="F:DNA-binding transcription factor activity, RNA polymerase II-specific"/>
    <property type="evidence" value="ECO:0007669"/>
    <property type="project" value="TreeGrafter"/>
</dbReference>
<keyword evidence="1" id="KW-0479">Metal-binding</keyword>
<name>A0A4R0R2G6_9APHY</name>
<evidence type="ECO:0000256" key="3">
    <source>
        <dbReference type="ARBA" id="ARBA00022833"/>
    </source>
</evidence>
<dbReference type="GO" id="GO:0005634">
    <property type="term" value="C:nucleus"/>
    <property type="evidence" value="ECO:0007669"/>
    <property type="project" value="TreeGrafter"/>
</dbReference>
<evidence type="ECO:0000256" key="1">
    <source>
        <dbReference type="ARBA" id="ARBA00022723"/>
    </source>
</evidence>
<accession>A0A4R0R2G6</accession>
<proteinExistence type="predicted"/>
<dbReference type="PROSITE" id="PS50865">
    <property type="entry name" value="ZF_MYND_2"/>
    <property type="match status" value="1"/>
</dbReference>
<dbReference type="PROSITE" id="PS01360">
    <property type="entry name" value="ZF_MYND_1"/>
    <property type="match status" value="1"/>
</dbReference>
<gene>
    <name evidence="6" type="ORF">EIP91_008701</name>
</gene>
<organism evidence="6 7">
    <name type="scientific">Steccherinum ochraceum</name>
    <dbReference type="NCBI Taxonomy" id="92696"/>
    <lineage>
        <taxon>Eukaryota</taxon>
        <taxon>Fungi</taxon>
        <taxon>Dikarya</taxon>
        <taxon>Basidiomycota</taxon>
        <taxon>Agaricomycotina</taxon>
        <taxon>Agaricomycetes</taxon>
        <taxon>Polyporales</taxon>
        <taxon>Steccherinaceae</taxon>
        <taxon>Steccherinum</taxon>
    </lineage>
</organism>
<dbReference type="STRING" id="92696.A0A4R0R2G6"/>
<dbReference type="InterPro" id="IPR024119">
    <property type="entry name" value="TF_DEAF-1"/>
</dbReference>
<dbReference type="PANTHER" id="PTHR10237:SF14">
    <property type="entry name" value="MYND-TYPE DOMAIN-CONTAINING PROTEIN"/>
    <property type="match status" value="1"/>
</dbReference>
<dbReference type="Pfam" id="PF01753">
    <property type="entry name" value="zf-MYND"/>
    <property type="match status" value="1"/>
</dbReference>
<dbReference type="SUPFAM" id="SSF144232">
    <property type="entry name" value="HIT/MYND zinc finger-like"/>
    <property type="match status" value="1"/>
</dbReference>
<evidence type="ECO:0000259" key="5">
    <source>
        <dbReference type="PROSITE" id="PS50865"/>
    </source>
</evidence>
<dbReference type="InterPro" id="IPR002893">
    <property type="entry name" value="Znf_MYND"/>
</dbReference>
<dbReference type="OrthoDB" id="432970at2759"/>
<feature type="domain" description="MYND-type" evidence="5">
    <location>
        <begin position="193"/>
        <end position="233"/>
    </location>
</feature>
<feature type="non-terminal residue" evidence="6">
    <location>
        <position position="1"/>
    </location>
</feature>
<keyword evidence="3" id="KW-0862">Zinc</keyword>
<reference evidence="6 7" key="1">
    <citation type="submission" date="2018-11" db="EMBL/GenBank/DDBJ databases">
        <title>Genome assembly of Steccherinum ochraceum LE-BIN_3174, the white-rot fungus of the Steccherinaceae family (The Residual Polyporoid clade, Polyporales, Basidiomycota).</title>
        <authorList>
            <person name="Fedorova T.V."/>
            <person name="Glazunova O.A."/>
            <person name="Landesman E.O."/>
            <person name="Moiseenko K.V."/>
            <person name="Psurtseva N.V."/>
            <person name="Savinova O.S."/>
            <person name="Shakhova N.V."/>
            <person name="Tyazhelova T.V."/>
            <person name="Vasina D.V."/>
        </authorList>
    </citation>
    <scope>NUCLEOTIDE SEQUENCE [LARGE SCALE GENOMIC DNA]</scope>
    <source>
        <strain evidence="6 7">LE-BIN_3174</strain>
    </source>
</reference>
<sequence>RFVVLLMYAMRDRLLGALRLIDSSDGRQEDICLELERQIETLDKRWDLERRLNERQKHAHPWEALPEIYASYAESRILLNRIDSKTKQILELVKDAFKECNDITNPTIWFSITIPIHLAHVLQRLGVDPEKQKPYTDIAVKYLRPRRHLRARLAKFLERPNEPPHPVSLALGKGWFEERLLTDREIEKSYRRCSKCGDQGPQVKLSLCSQCKQVFYCSKQCQKAHWPEHKGFCRGIIKYKADAEQHGTLESSAASIMTDFRRWTQNFGHYANHEALLFSMKLHEDPDRGRTHVVVRMLQH</sequence>
<evidence type="ECO:0000256" key="2">
    <source>
        <dbReference type="ARBA" id="ARBA00022771"/>
    </source>
</evidence>
<protein>
    <recommendedName>
        <fullName evidence="5">MYND-type domain-containing protein</fullName>
    </recommendedName>
</protein>
<dbReference type="EMBL" id="RWJN01000487">
    <property type="protein sequence ID" value="TCD61252.1"/>
    <property type="molecule type" value="Genomic_DNA"/>
</dbReference>
<comment type="caution">
    <text evidence="6">The sequence shown here is derived from an EMBL/GenBank/DDBJ whole genome shotgun (WGS) entry which is preliminary data.</text>
</comment>
<evidence type="ECO:0000256" key="4">
    <source>
        <dbReference type="PROSITE-ProRule" id="PRU00134"/>
    </source>
</evidence>
<evidence type="ECO:0000313" key="7">
    <source>
        <dbReference type="Proteomes" id="UP000292702"/>
    </source>
</evidence>
<dbReference type="PANTHER" id="PTHR10237">
    <property type="entry name" value="DEFORMED EPIDERMAL AUTOREGULATORY FACTOR 1 HOMOLOG SUPPRESSIN"/>
    <property type="match status" value="1"/>
</dbReference>
<dbReference type="Gene3D" id="6.10.140.2220">
    <property type="match status" value="1"/>
</dbReference>
<dbReference type="GO" id="GO:0008270">
    <property type="term" value="F:zinc ion binding"/>
    <property type="evidence" value="ECO:0007669"/>
    <property type="project" value="UniProtKB-KW"/>
</dbReference>
<keyword evidence="2 4" id="KW-0863">Zinc-finger</keyword>